<protein>
    <submittedName>
        <fullName evidence="2">Uncharacterized protein</fullName>
    </submittedName>
</protein>
<comment type="caution">
    <text evidence="2">The sequence shown here is derived from an EMBL/GenBank/DDBJ whole genome shotgun (WGS) entry which is preliminary data.</text>
</comment>
<reference evidence="2" key="1">
    <citation type="journal article" date="2014" name="Int. J. Syst. Evol. Microbiol.">
        <title>Complete genome sequence of Corynebacterium casei LMG S-19264T (=DSM 44701T), isolated from a smear-ripened cheese.</title>
        <authorList>
            <consortium name="US DOE Joint Genome Institute (JGI-PGF)"/>
            <person name="Walter F."/>
            <person name="Albersmeier A."/>
            <person name="Kalinowski J."/>
            <person name="Ruckert C."/>
        </authorList>
    </citation>
    <scope>NUCLEOTIDE SEQUENCE</scope>
    <source>
        <strain evidence="2">CGMCC 4.5737</strain>
    </source>
</reference>
<keyword evidence="1" id="KW-0472">Membrane</keyword>
<dbReference type="EMBL" id="BMMK01000016">
    <property type="protein sequence ID" value="GGM61045.1"/>
    <property type="molecule type" value="Genomic_DNA"/>
</dbReference>
<evidence type="ECO:0000256" key="1">
    <source>
        <dbReference type="SAM" id="Phobius"/>
    </source>
</evidence>
<dbReference type="RefSeq" id="WP_189058994.1">
    <property type="nucleotide sequence ID" value="NZ_BMMK01000016.1"/>
</dbReference>
<gene>
    <name evidence="2" type="ORF">GCM10012275_35110</name>
</gene>
<name>A0A8J3CE43_9PSEU</name>
<keyword evidence="1" id="KW-1133">Transmembrane helix</keyword>
<evidence type="ECO:0000313" key="2">
    <source>
        <dbReference type="EMBL" id="GGM61045.1"/>
    </source>
</evidence>
<evidence type="ECO:0000313" key="3">
    <source>
        <dbReference type="Proteomes" id="UP000637578"/>
    </source>
</evidence>
<sequence>MGKRLLGIALVAIWAVAIVLMVKNHTFWYILVPLIASGALGPIWGRKRRSAG</sequence>
<accession>A0A8J3CE43</accession>
<keyword evidence="1" id="KW-0812">Transmembrane</keyword>
<feature type="transmembrane region" description="Helical" evidence="1">
    <location>
        <begin position="27"/>
        <end position="45"/>
    </location>
</feature>
<proteinExistence type="predicted"/>
<reference evidence="2" key="2">
    <citation type="submission" date="2020-09" db="EMBL/GenBank/DDBJ databases">
        <authorList>
            <person name="Sun Q."/>
            <person name="Zhou Y."/>
        </authorList>
    </citation>
    <scope>NUCLEOTIDE SEQUENCE</scope>
    <source>
        <strain evidence="2">CGMCC 4.5737</strain>
    </source>
</reference>
<dbReference type="AlphaFoldDB" id="A0A8J3CE43"/>
<dbReference type="Proteomes" id="UP000637578">
    <property type="component" value="Unassembled WGS sequence"/>
</dbReference>
<keyword evidence="3" id="KW-1185">Reference proteome</keyword>
<organism evidence="2 3">
    <name type="scientific">Longimycelium tulufanense</name>
    <dbReference type="NCBI Taxonomy" id="907463"/>
    <lineage>
        <taxon>Bacteria</taxon>
        <taxon>Bacillati</taxon>
        <taxon>Actinomycetota</taxon>
        <taxon>Actinomycetes</taxon>
        <taxon>Pseudonocardiales</taxon>
        <taxon>Pseudonocardiaceae</taxon>
        <taxon>Longimycelium</taxon>
    </lineage>
</organism>